<evidence type="ECO:0000256" key="1">
    <source>
        <dbReference type="ARBA" id="ARBA00006787"/>
    </source>
</evidence>
<keyword evidence="7" id="KW-1185">Reference proteome</keyword>
<sequence>MLFTEAGGTARVAPVNPYLTGLHAPMTEELTLKDLPVTGAIPAALSGRYLRMGPNPIAPNPEKHHWFAGDGMVQGVRLENGRALWYRNRWIRSDAVVKALDEPRTPGPRHLFDTVNTNVVAFAGKTLGLVEAGSTPVEIGDTLETLRYTDFDDTLRGGFTAHPHVDPLTGEMLGVCYDASKWRTLRFVVLSPEGKLRREMRIPVQQGPMIHDFAFTKRFAIILDLPVTFSLTAAITGHHFPYRWNEAHVARIGLLPREGKAKAITWLVVDPCFIFHAVNAYEAADGAVILDVIVHDRMFWRRTSGPDSERCAFERWILNPETGTVQRVVIDSTPQEFPRQDERRLGQPYRYAYTMALTDPFLGNGLFKHDLVEGTREARDFGPGRHPCEFIFVPAHPQAGEDEGWLIGFVIDAGSRTTDLVILDARGFTSDPVASIRLPHIVPPGFHGNWIATPTEIRRHQHSGEQ</sequence>
<dbReference type="EC" id="1.13.11.-" evidence="5"/>
<evidence type="ECO:0000256" key="4">
    <source>
        <dbReference type="ARBA" id="ARBA00023004"/>
    </source>
</evidence>
<evidence type="ECO:0000313" key="6">
    <source>
        <dbReference type="EMBL" id="AVQ02564.1"/>
    </source>
</evidence>
<reference evidence="6 7" key="1">
    <citation type="journal article" date="2015" name="Biotechnol. Bioeng.">
        <title>Genome sequence and phenotypic characterization of Caulobacter segnis.</title>
        <authorList>
            <person name="Patel S."/>
            <person name="Fletcher B."/>
            <person name="Scott D.C."/>
            <person name="Ely B."/>
        </authorList>
    </citation>
    <scope>NUCLEOTIDE SEQUENCE [LARGE SCALE GENOMIC DNA]</scope>
    <source>
        <strain evidence="6 7">TK0059</strain>
    </source>
</reference>
<organism evidence="6 7">
    <name type="scientific">Caulobacter segnis</name>
    <dbReference type="NCBI Taxonomy" id="88688"/>
    <lineage>
        <taxon>Bacteria</taxon>
        <taxon>Pseudomonadati</taxon>
        <taxon>Pseudomonadota</taxon>
        <taxon>Alphaproteobacteria</taxon>
        <taxon>Caulobacterales</taxon>
        <taxon>Caulobacteraceae</taxon>
        <taxon>Caulobacter</taxon>
    </lineage>
</organism>
<comment type="similarity">
    <text evidence="1 5">Belongs to the carotenoid oxygenase family.</text>
</comment>
<dbReference type="Proteomes" id="UP000240527">
    <property type="component" value="Chromosome"/>
</dbReference>
<evidence type="ECO:0000313" key="7">
    <source>
        <dbReference type="Proteomes" id="UP000240527"/>
    </source>
</evidence>
<proteinExistence type="inferred from homology"/>
<keyword evidence="2 5" id="KW-0479">Metal-binding</keyword>
<dbReference type="Pfam" id="PF03055">
    <property type="entry name" value="RPE65"/>
    <property type="match status" value="1"/>
</dbReference>
<dbReference type="PANTHER" id="PTHR10543:SF89">
    <property type="entry name" value="CAROTENOID 9,10(9',10')-CLEAVAGE DIOXYGENASE 1"/>
    <property type="match status" value="1"/>
</dbReference>
<dbReference type="PANTHER" id="PTHR10543">
    <property type="entry name" value="BETA-CAROTENE DIOXYGENASE"/>
    <property type="match status" value="1"/>
</dbReference>
<name>A0ABN5IWF7_9CAUL</name>
<evidence type="ECO:0000256" key="3">
    <source>
        <dbReference type="ARBA" id="ARBA00023002"/>
    </source>
</evidence>
<dbReference type="RefSeq" id="WP_013079514.1">
    <property type="nucleotide sequence ID" value="NZ_CP027850.1"/>
</dbReference>
<accession>A0ABN5IWF7</accession>
<dbReference type="EMBL" id="CP027850">
    <property type="protein sequence ID" value="AVQ02564.1"/>
    <property type="molecule type" value="Genomic_DNA"/>
</dbReference>
<evidence type="ECO:0000256" key="5">
    <source>
        <dbReference type="RuleBase" id="RU364048"/>
    </source>
</evidence>
<evidence type="ECO:0000256" key="2">
    <source>
        <dbReference type="ARBA" id="ARBA00022723"/>
    </source>
</evidence>
<comment type="cofactor">
    <cofactor evidence="5">
        <name>Fe(2+)</name>
        <dbReference type="ChEBI" id="CHEBI:29033"/>
    </cofactor>
    <text evidence="5">Binds 1 Fe(2+) ion per subunit.</text>
</comment>
<gene>
    <name evidence="6" type="ORF">B7G68_12335</name>
</gene>
<protein>
    <recommendedName>
        <fullName evidence="5">Dioxygenase</fullName>
        <ecNumber evidence="5">1.13.11.-</ecNumber>
    </recommendedName>
</protein>
<keyword evidence="5" id="KW-0223">Dioxygenase</keyword>
<dbReference type="InterPro" id="IPR004294">
    <property type="entry name" value="Carotenoid_Oase"/>
</dbReference>
<keyword evidence="3 5" id="KW-0560">Oxidoreductase</keyword>
<keyword evidence="4 5" id="KW-0408">Iron</keyword>